<sequence length="636" mass="68670">MSATGVVAVAIALLILFWDWNWFRKPLCGYVQAKTGRACEIAGDFDVDPGRVTRVTANAVRFGNASWSKRGDMARADRVAVDFELWPALFHREFRIRELRLVQPDAVLETGPEGKGNWVFGEGNANAKAQFRSLWIDGGRLRFFDPPNKTDIDIEVASEAARKPGEGAPILAKGSGRWRGSAFTLQGRGESPLQLRDSERPYRIDVTASAGNTHAHAVGTLLDPLRFRDFDMELALRGRNLEDLYPLLGIATPPTPPYRLDGRLTRTIESPAGSTWKYDGFTGVVGDSDLAGYAHVTTGGKRPYLRADLRSKRLDFDDLAGFVGAAPKTGGGESSNPELAAQAAKQAASPRLLPATPYRLDKLRAMDADIRLRAGRIDTQKLPIDDMDAHLRLENGLLRLDPLDFGVADGDIRSTIRMDARESAIRTRADITARGLDLAKLLPEVPLGKTAIGKVGGDIAIAGTGNSIAAILGSANGDARMDMGEGRISKLLMEYAGLDLAGVLRIKLTHDRQIPIRCMAADFAVKDGVMDARNFVFDSAETRLEGSGSINLRDETLDLTVRPRTKGFSPLSLRSPLYVRGSFKQPQFTPDYARMGLRAGAAVALGTVAAPAAALLATSDLGQGKNAPCAATPAKK</sequence>
<accession>A0A516V8I6</accession>
<keyword evidence="2" id="KW-0472">Membrane</keyword>
<evidence type="ECO:0000256" key="2">
    <source>
        <dbReference type="SAM" id="Phobius"/>
    </source>
</evidence>
<evidence type="ECO:0000259" key="3">
    <source>
        <dbReference type="Pfam" id="PF05170"/>
    </source>
</evidence>
<organism evidence="4 5">
    <name type="scientific">Pseudoluteimonas lycopersici</name>
    <dbReference type="NCBI Taxonomy" id="1324796"/>
    <lineage>
        <taxon>Bacteria</taxon>
        <taxon>Pseudomonadati</taxon>
        <taxon>Pseudomonadota</taxon>
        <taxon>Gammaproteobacteria</taxon>
        <taxon>Lysobacterales</taxon>
        <taxon>Lysobacteraceae</taxon>
        <taxon>Pseudoluteimonas</taxon>
    </lineage>
</organism>
<keyword evidence="2" id="KW-1133">Transmembrane helix</keyword>
<proteinExistence type="predicted"/>
<name>A0A516V8I6_9GAMM</name>
<feature type="transmembrane region" description="Helical" evidence="2">
    <location>
        <begin position="6"/>
        <end position="23"/>
    </location>
</feature>
<reference evidence="4 5" key="1">
    <citation type="submission" date="2019-07" db="EMBL/GenBank/DDBJ databases">
        <title>Lysobacter weifangensis sp. nov., isolated from bensulfuron-methyl contaminated farmland soil.</title>
        <authorList>
            <person name="Zhao H."/>
        </authorList>
    </citation>
    <scope>NUCLEOTIDE SEQUENCE [LARGE SCALE GENOMIC DNA]</scope>
    <source>
        <strain evidence="4 5">CC-Bw-6</strain>
    </source>
</reference>
<dbReference type="Pfam" id="PF05170">
    <property type="entry name" value="AsmA"/>
    <property type="match status" value="1"/>
</dbReference>
<dbReference type="PANTHER" id="PTHR30441:SF9">
    <property type="entry name" value="ASMA FAMILY PROTEIN YHJG"/>
    <property type="match status" value="1"/>
</dbReference>
<keyword evidence="5" id="KW-1185">Reference proteome</keyword>
<dbReference type="EMBL" id="CP041742">
    <property type="protein sequence ID" value="QDQ74784.1"/>
    <property type="molecule type" value="Genomic_DNA"/>
</dbReference>
<evidence type="ECO:0000313" key="5">
    <source>
        <dbReference type="Proteomes" id="UP000315891"/>
    </source>
</evidence>
<evidence type="ECO:0000256" key="1">
    <source>
        <dbReference type="SAM" id="MobiDB-lite"/>
    </source>
</evidence>
<protein>
    <submittedName>
        <fullName evidence="4">AsmA family protein</fullName>
    </submittedName>
</protein>
<dbReference type="Proteomes" id="UP000315891">
    <property type="component" value="Chromosome"/>
</dbReference>
<dbReference type="GO" id="GO:0005886">
    <property type="term" value="C:plasma membrane"/>
    <property type="evidence" value="ECO:0007669"/>
    <property type="project" value="TreeGrafter"/>
</dbReference>
<gene>
    <name evidence="4" type="ORF">FNZ56_06560</name>
</gene>
<dbReference type="OrthoDB" id="5749006at2"/>
<feature type="domain" description="AsmA" evidence="3">
    <location>
        <begin position="8"/>
        <end position="533"/>
    </location>
</feature>
<dbReference type="InterPro" id="IPR007844">
    <property type="entry name" value="AsmA"/>
</dbReference>
<dbReference type="AlphaFoldDB" id="A0A516V8I6"/>
<dbReference type="GO" id="GO:0090313">
    <property type="term" value="P:regulation of protein targeting to membrane"/>
    <property type="evidence" value="ECO:0007669"/>
    <property type="project" value="TreeGrafter"/>
</dbReference>
<dbReference type="InterPro" id="IPR052894">
    <property type="entry name" value="AsmA-related"/>
</dbReference>
<keyword evidence="2" id="KW-0812">Transmembrane</keyword>
<dbReference type="PANTHER" id="PTHR30441">
    <property type="entry name" value="DUF748 DOMAIN-CONTAINING PROTEIN"/>
    <property type="match status" value="1"/>
</dbReference>
<feature type="region of interest" description="Disordered" evidence="1">
    <location>
        <begin position="327"/>
        <end position="347"/>
    </location>
</feature>
<evidence type="ECO:0000313" key="4">
    <source>
        <dbReference type="EMBL" id="QDQ74784.1"/>
    </source>
</evidence>